<dbReference type="EMBL" id="CAMAPD010000041">
    <property type="protein sequence ID" value="CAH9068473.1"/>
    <property type="molecule type" value="Genomic_DNA"/>
</dbReference>
<sequence>MGQKLTADTTRKIDGQLATDLNNSLNTTMQGVDASVSRMMWANNRNQQINANAQFAADESSRASRQQGVVDSANGLNASLSSQASALGSRYLNQMVGIRAGADAAFAKGAARGEYAYEQGYAARMAMPGRVNFDLDAALAGNKAMWGEGIARTQSINSAINNFNDSWVAVESSNPYANEAIGRQSTPGALHNVITTIEAAASAYKGQSYVNSSGKLGIFGHHSSNISYVLKNPAGTGFTYGTFDPAAGRNGQPMVRMEYASNNPKGHGQMWKASNALTHAPSNLTRAGAAGGLWGIPLAVAGTTFQYALDDSKHFASTEFAKDAGLDVIKGGASGTIGAAAGVGTTIALSAAAGAFGGSVVPVIGTAVGFIAGTAAGVYASYRVEDVYKYFGWR</sequence>
<accession>A0ABN8UVV4</accession>
<organism evidence="1 2">
    <name type="scientific">Pseudoalteromonas holothuriae</name>
    <dbReference type="NCBI Taxonomy" id="2963714"/>
    <lineage>
        <taxon>Bacteria</taxon>
        <taxon>Pseudomonadati</taxon>
        <taxon>Pseudomonadota</taxon>
        <taxon>Gammaproteobacteria</taxon>
        <taxon>Alteromonadales</taxon>
        <taxon>Pseudoalteromonadaceae</taxon>
        <taxon>Pseudoalteromonas</taxon>
    </lineage>
</organism>
<comment type="caution">
    <text evidence="1">The sequence shown here is derived from an EMBL/GenBank/DDBJ whole genome shotgun (WGS) entry which is preliminary data.</text>
</comment>
<proteinExistence type="predicted"/>
<protein>
    <submittedName>
        <fullName evidence="1">Uncharacterized protein</fullName>
    </submittedName>
</protein>
<evidence type="ECO:0000313" key="2">
    <source>
        <dbReference type="Proteomes" id="UP001152485"/>
    </source>
</evidence>
<name>A0ABN8UVV4_9GAMM</name>
<gene>
    <name evidence="1" type="ORF">PSECIP111951_04160</name>
</gene>
<dbReference type="Proteomes" id="UP001152485">
    <property type="component" value="Unassembled WGS sequence"/>
</dbReference>
<evidence type="ECO:0000313" key="1">
    <source>
        <dbReference type="EMBL" id="CAH9068473.1"/>
    </source>
</evidence>
<reference evidence="1 2" key="1">
    <citation type="submission" date="2022-07" db="EMBL/GenBank/DDBJ databases">
        <authorList>
            <person name="Criscuolo A."/>
        </authorList>
    </citation>
    <scope>NUCLEOTIDE SEQUENCE [LARGE SCALE GENOMIC DNA]</scope>
    <source>
        <strain evidence="2">CIP 111951</strain>
    </source>
</reference>